<dbReference type="Proteomes" id="UP000825935">
    <property type="component" value="Chromosome 17"/>
</dbReference>
<proteinExistence type="predicted"/>
<protein>
    <submittedName>
        <fullName evidence="1">Uncharacterized protein</fullName>
    </submittedName>
</protein>
<keyword evidence="2" id="KW-1185">Reference proteome</keyword>
<dbReference type="AlphaFoldDB" id="A0A8T2SVP1"/>
<reference evidence="1" key="1">
    <citation type="submission" date="2021-08" db="EMBL/GenBank/DDBJ databases">
        <title>WGS assembly of Ceratopteris richardii.</title>
        <authorList>
            <person name="Marchant D.B."/>
            <person name="Chen G."/>
            <person name="Jenkins J."/>
            <person name="Shu S."/>
            <person name="Leebens-Mack J."/>
            <person name="Grimwood J."/>
            <person name="Schmutz J."/>
            <person name="Soltis P."/>
            <person name="Soltis D."/>
            <person name="Chen Z.-H."/>
        </authorList>
    </citation>
    <scope>NUCLEOTIDE SEQUENCE</scope>
    <source>
        <strain evidence="1">Whitten #5841</strain>
        <tissue evidence="1">Leaf</tissue>
    </source>
</reference>
<evidence type="ECO:0000313" key="2">
    <source>
        <dbReference type="Proteomes" id="UP000825935"/>
    </source>
</evidence>
<evidence type="ECO:0000313" key="1">
    <source>
        <dbReference type="EMBL" id="KAH7372495.1"/>
    </source>
</evidence>
<organism evidence="1 2">
    <name type="scientific">Ceratopteris richardii</name>
    <name type="common">Triangle waterfern</name>
    <dbReference type="NCBI Taxonomy" id="49495"/>
    <lineage>
        <taxon>Eukaryota</taxon>
        <taxon>Viridiplantae</taxon>
        <taxon>Streptophyta</taxon>
        <taxon>Embryophyta</taxon>
        <taxon>Tracheophyta</taxon>
        <taxon>Polypodiopsida</taxon>
        <taxon>Polypodiidae</taxon>
        <taxon>Polypodiales</taxon>
        <taxon>Pteridineae</taxon>
        <taxon>Pteridaceae</taxon>
        <taxon>Parkerioideae</taxon>
        <taxon>Ceratopteris</taxon>
    </lineage>
</organism>
<dbReference type="EMBL" id="CM035422">
    <property type="protein sequence ID" value="KAH7372495.1"/>
    <property type="molecule type" value="Genomic_DNA"/>
</dbReference>
<accession>A0A8T2SVP1</accession>
<sequence length="119" mass="13381">MVPNPVVEHVVSDDAASEHVRNSDAWNELSPCRQRHATYKQVLLRCASGARLFRLQEGTQTKSTESLQHIEAMSADPEYFNDDASHNSEDLAASDYITLEEIVSVQRLMRDPQFFGDAS</sequence>
<gene>
    <name evidence="1" type="ORF">KP509_17G007200</name>
</gene>
<comment type="caution">
    <text evidence="1">The sequence shown here is derived from an EMBL/GenBank/DDBJ whole genome shotgun (WGS) entry which is preliminary data.</text>
</comment>
<name>A0A8T2SVP1_CERRI</name>